<reference evidence="2" key="2">
    <citation type="submission" date="2015-01" db="EMBL/GenBank/DDBJ databases">
        <title>Evolutionary Origins and Diversification of the Mycorrhizal Mutualists.</title>
        <authorList>
            <consortium name="DOE Joint Genome Institute"/>
            <consortium name="Mycorrhizal Genomics Consortium"/>
            <person name="Kohler A."/>
            <person name="Kuo A."/>
            <person name="Nagy L.G."/>
            <person name="Floudas D."/>
            <person name="Copeland A."/>
            <person name="Barry K.W."/>
            <person name="Cichocki N."/>
            <person name="Veneault-Fourrey C."/>
            <person name="LaButti K."/>
            <person name="Lindquist E.A."/>
            <person name="Lipzen A."/>
            <person name="Lundell T."/>
            <person name="Morin E."/>
            <person name="Murat C."/>
            <person name="Riley R."/>
            <person name="Ohm R."/>
            <person name="Sun H."/>
            <person name="Tunlid A."/>
            <person name="Henrissat B."/>
            <person name="Grigoriev I.V."/>
            <person name="Hibbett D.S."/>
            <person name="Martin F."/>
        </authorList>
    </citation>
    <scope>NUCLEOTIDE SEQUENCE [LARGE SCALE GENOMIC DNA]</scope>
    <source>
        <strain evidence="2">441</strain>
    </source>
</reference>
<dbReference type="Proteomes" id="UP000054018">
    <property type="component" value="Unassembled WGS sequence"/>
</dbReference>
<dbReference type="HOGENOM" id="CLU_2184999_0_0_1"/>
<name>A0A0C9YG48_9AGAM</name>
<sequence>MLEEHPASRPVPRTPSFPLDVTLAPTCAGSYVGASSVSPSRPSRLPSNTFETVERPLNPFKPLRDRFEPPPSCLLPLKTFNLPSNCVPSQLSSCFCFFFMVYLVSSSHF</sequence>
<dbReference type="EMBL" id="KN833886">
    <property type="protein sequence ID" value="KIK15561.1"/>
    <property type="molecule type" value="Genomic_DNA"/>
</dbReference>
<proteinExistence type="predicted"/>
<evidence type="ECO:0000313" key="1">
    <source>
        <dbReference type="EMBL" id="KIK15561.1"/>
    </source>
</evidence>
<accession>A0A0C9YG48</accession>
<evidence type="ECO:0000313" key="2">
    <source>
        <dbReference type="Proteomes" id="UP000054018"/>
    </source>
</evidence>
<gene>
    <name evidence="1" type="ORF">PISMIDRAFT_687145</name>
</gene>
<dbReference type="AlphaFoldDB" id="A0A0C9YG48"/>
<organism evidence="1 2">
    <name type="scientific">Pisolithus microcarpus 441</name>
    <dbReference type="NCBI Taxonomy" id="765257"/>
    <lineage>
        <taxon>Eukaryota</taxon>
        <taxon>Fungi</taxon>
        <taxon>Dikarya</taxon>
        <taxon>Basidiomycota</taxon>
        <taxon>Agaricomycotina</taxon>
        <taxon>Agaricomycetes</taxon>
        <taxon>Agaricomycetidae</taxon>
        <taxon>Boletales</taxon>
        <taxon>Sclerodermatineae</taxon>
        <taxon>Pisolithaceae</taxon>
        <taxon>Pisolithus</taxon>
    </lineage>
</organism>
<reference evidence="1 2" key="1">
    <citation type="submission" date="2014-04" db="EMBL/GenBank/DDBJ databases">
        <authorList>
            <consortium name="DOE Joint Genome Institute"/>
            <person name="Kuo A."/>
            <person name="Kohler A."/>
            <person name="Costa M.D."/>
            <person name="Nagy L.G."/>
            <person name="Floudas D."/>
            <person name="Copeland A."/>
            <person name="Barry K.W."/>
            <person name="Cichocki N."/>
            <person name="Veneault-Fourrey C."/>
            <person name="LaButti K."/>
            <person name="Lindquist E.A."/>
            <person name="Lipzen A."/>
            <person name="Lundell T."/>
            <person name="Morin E."/>
            <person name="Murat C."/>
            <person name="Sun H."/>
            <person name="Tunlid A."/>
            <person name="Henrissat B."/>
            <person name="Grigoriev I.V."/>
            <person name="Hibbett D.S."/>
            <person name="Martin F."/>
            <person name="Nordberg H.P."/>
            <person name="Cantor M.N."/>
            <person name="Hua S.X."/>
        </authorList>
    </citation>
    <scope>NUCLEOTIDE SEQUENCE [LARGE SCALE GENOMIC DNA]</scope>
    <source>
        <strain evidence="1 2">441</strain>
    </source>
</reference>
<protein>
    <submittedName>
        <fullName evidence="1">Uncharacterized protein</fullName>
    </submittedName>
</protein>
<keyword evidence="2" id="KW-1185">Reference proteome</keyword>